<dbReference type="InterPro" id="IPR050527">
    <property type="entry name" value="Snail/Krueppel_Znf"/>
</dbReference>
<dbReference type="AlphaFoldDB" id="A0A0J9XDU2"/>
<evidence type="ECO:0000256" key="1">
    <source>
        <dbReference type="ARBA" id="ARBA00004123"/>
    </source>
</evidence>
<dbReference type="PROSITE" id="PS50157">
    <property type="entry name" value="ZINC_FINGER_C2H2_2"/>
    <property type="match status" value="2"/>
</dbReference>
<dbReference type="EMBL" id="CCBN010000011">
    <property type="protein sequence ID" value="CDO55438.1"/>
    <property type="molecule type" value="Genomic_DNA"/>
</dbReference>
<dbReference type="Gene3D" id="3.30.160.60">
    <property type="entry name" value="Classic Zinc Finger"/>
    <property type="match status" value="3"/>
</dbReference>
<dbReference type="FunFam" id="3.30.160.60:FF:000181">
    <property type="entry name" value="C2H2 type zinc finger protein"/>
    <property type="match status" value="1"/>
</dbReference>
<keyword evidence="4 9" id="KW-0863">Zinc-finger</keyword>
<dbReference type="GO" id="GO:0071248">
    <property type="term" value="P:cellular response to metal ion"/>
    <property type="evidence" value="ECO:0007669"/>
    <property type="project" value="UniProtKB-ARBA"/>
</dbReference>
<evidence type="ECO:0000256" key="10">
    <source>
        <dbReference type="SAM" id="MobiDB-lite"/>
    </source>
</evidence>
<dbReference type="PANTHER" id="PTHR24388:SF54">
    <property type="entry name" value="PROTEIN ESCARGOT"/>
    <property type="match status" value="1"/>
</dbReference>
<evidence type="ECO:0000256" key="6">
    <source>
        <dbReference type="ARBA" id="ARBA00023015"/>
    </source>
</evidence>
<feature type="region of interest" description="Disordered" evidence="10">
    <location>
        <begin position="387"/>
        <end position="418"/>
    </location>
</feature>
<keyword evidence="13" id="KW-1185">Reference proteome</keyword>
<dbReference type="OrthoDB" id="8117402at2759"/>
<organism evidence="12 13">
    <name type="scientific">Geotrichum candidum</name>
    <name type="common">Oospora lactis</name>
    <name type="synonym">Dipodascus geotrichum</name>
    <dbReference type="NCBI Taxonomy" id="1173061"/>
    <lineage>
        <taxon>Eukaryota</taxon>
        <taxon>Fungi</taxon>
        <taxon>Dikarya</taxon>
        <taxon>Ascomycota</taxon>
        <taxon>Saccharomycotina</taxon>
        <taxon>Dipodascomycetes</taxon>
        <taxon>Dipodascales</taxon>
        <taxon>Dipodascaceae</taxon>
        <taxon>Geotrichum</taxon>
    </lineage>
</organism>
<comment type="subcellular location">
    <subcellularLocation>
        <location evidence="1">Nucleus</location>
    </subcellularLocation>
</comment>
<protein>
    <recommendedName>
        <fullName evidence="11">C2H2-type domain-containing protein</fullName>
    </recommendedName>
</protein>
<dbReference type="FunFam" id="3.30.160.60:FF:000744">
    <property type="entry name" value="zinc finger E-box-binding homeobox 1"/>
    <property type="match status" value="1"/>
</dbReference>
<evidence type="ECO:0000256" key="2">
    <source>
        <dbReference type="ARBA" id="ARBA00022723"/>
    </source>
</evidence>
<keyword evidence="7" id="KW-0804">Transcription</keyword>
<feature type="region of interest" description="Disordered" evidence="10">
    <location>
        <begin position="324"/>
        <end position="351"/>
    </location>
</feature>
<proteinExistence type="predicted"/>
<dbReference type="PROSITE" id="PS00028">
    <property type="entry name" value="ZINC_FINGER_C2H2_1"/>
    <property type="match status" value="2"/>
</dbReference>
<keyword evidence="2" id="KW-0479">Metal-binding</keyword>
<evidence type="ECO:0000256" key="3">
    <source>
        <dbReference type="ARBA" id="ARBA00022737"/>
    </source>
</evidence>
<dbReference type="STRING" id="1173061.A0A0J9XDU2"/>
<dbReference type="InterPro" id="IPR036236">
    <property type="entry name" value="Znf_C2H2_sf"/>
</dbReference>
<evidence type="ECO:0000256" key="5">
    <source>
        <dbReference type="ARBA" id="ARBA00022833"/>
    </source>
</evidence>
<keyword evidence="6" id="KW-0805">Transcription regulation</keyword>
<name>A0A0J9XDU2_GEOCN</name>
<dbReference type="InterPro" id="IPR013087">
    <property type="entry name" value="Znf_C2H2_type"/>
</dbReference>
<evidence type="ECO:0000313" key="13">
    <source>
        <dbReference type="Proteomes" id="UP000242525"/>
    </source>
</evidence>
<gene>
    <name evidence="12" type="ORF">BN980_GECA11s01242g</name>
</gene>
<feature type="domain" description="C2H2-type" evidence="11">
    <location>
        <begin position="443"/>
        <end position="470"/>
    </location>
</feature>
<evidence type="ECO:0000259" key="11">
    <source>
        <dbReference type="PROSITE" id="PS50157"/>
    </source>
</evidence>
<evidence type="ECO:0000313" key="12">
    <source>
        <dbReference type="EMBL" id="CDO55438.1"/>
    </source>
</evidence>
<dbReference type="SUPFAM" id="SSF57667">
    <property type="entry name" value="beta-beta-alpha zinc fingers"/>
    <property type="match status" value="1"/>
</dbReference>
<dbReference type="Proteomes" id="UP000242525">
    <property type="component" value="Unassembled WGS sequence"/>
</dbReference>
<keyword evidence="8" id="KW-0539">Nucleus</keyword>
<dbReference type="GO" id="GO:0071467">
    <property type="term" value="P:cellular response to pH"/>
    <property type="evidence" value="ECO:0007669"/>
    <property type="project" value="UniProtKB-ARBA"/>
</dbReference>
<evidence type="ECO:0000256" key="4">
    <source>
        <dbReference type="ARBA" id="ARBA00022771"/>
    </source>
</evidence>
<feature type="domain" description="C2H2-type" evidence="11">
    <location>
        <begin position="471"/>
        <end position="498"/>
    </location>
</feature>
<dbReference type="GO" id="GO:0000981">
    <property type="term" value="F:DNA-binding transcription factor activity, RNA polymerase II-specific"/>
    <property type="evidence" value="ECO:0007669"/>
    <property type="project" value="TreeGrafter"/>
</dbReference>
<evidence type="ECO:0000256" key="9">
    <source>
        <dbReference type="PROSITE-ProRule" id="PRU00042"/>
    </source>
</evidence>
<reference evidence="12" key="1">
    <citation type="submission" date="2014-03" db="EMBL/GenBank/DDBJ databases">
        <authorList>
            <person name="Casaregola S."/>
        </authorList>
    </citation>
    <scope>NUCLEOTIDE SEQUENCE [LARGE SCALE GENOMIC DNA]</scope>
    <source>
        <strain evidence="12">CLIB 918</strain>
    </source>
</reference>
<accession>A0A0J9XDU2</accession>
<dbReference type="PANTHER" id="PTHR24388">
    <property type="entry name" value="ZINC FINGER PROTEIN"/>
    <property type="match status" value="1"/>
</dbReference>
<dbReference type="GO" id="GO:0000978">
    <property type="term" value="F:RNA polymerase II cis-regulatory region sequence-specific DNA binding"/>
    <property type="evidence" value="ECO:0007669"/>
    <property type="project" value="TreeGrafter"/>
</dbReference>
<keyword evidence="5" id="KW-0862">Zinc</keyword>
<evidence type="ECO:0000256" key="8">
    <source>
        <dbReference type="ARBA" id="ARBA00023242"/>
    </source>
</evidence>
<sequence length="584" mass="63660">MSQNINNLHIQGIPDLDEFANSNQLLNNDILDSILNAPSYNNTSNAENKSSDDFTDFNSAVNVSSGAQSTVLSPTGTHLDSPSIYLNSSVYEDPLDAQLNINTTSQFSVTDSLTTPVDFSATQGAGVFSNLQPEQSSPHPDYQSTFEDESAFLDDTNDNPTLVTGNFLIPPGDLGHYRSNSINSETSSVGHSPLYAPSSPLLPLAANSPLFNATGFDDPLQNLTGLEQLTGDFSLGDPHPYGGQPQQRLPQLPVGVNATTNDVITAYTQHRNSEDQQANTPEITIDVVDSFPGESTANFSPYVSSPGSPYSDFEAFPTIEVTGSSLVPPPVNNRRRSHSDSDLGPEINTSQHFYLNNNHGSNVSINSVVSDMNNYLSPDAAISTETRKERAARALRNRSHSASQIGDGRSRSRSRSASRDYILELASEQSGGLKRSQRHPSTFACDLCDKTFTRAYNLRSHKRTHTNERPFACSVCNKAFARQHDRKRHEALHSGEKKYVCSGLLADGVTPWGCGHKFARADALGRHFKTEAGKECIRLLVEESERERILIAQGAKPLRSPSIPSLPSVVVNEINSYFESQPQP</sequence>
<evidence type="ECO:0000256" key="7">
    <source>
        <dbReference type="ARBA" id="ARBA00023163"/>
    </source>
</evidence>
<dbReference type="GO" id="GO:0005634">
    <property type="term" value="C:nucleus"/>
    <property type="evidence" value="ECO:0007669"/>
    <property type="project" value="UniProtKB-SubCell"/>
</dbReference>
<keyword evidence="3" id="KW-0677">Repeat</keyword>
<dbReference type="SMART" id="SM00355">
    <property type="entry name" value="ZnF_C2H2"/>
    <property type="match status" value="2"/>
</dbReference>
<dbReference type="GO" id="GO:0008270">
    <property type="term" value="F:zinc ion binding"/>
    <property type="evidence" value="ECO:0007669"/>
    <property type="project" value="UniProtKB-KW"/>
</dbReference>
<comment type="caution">
    <text evidence="12">The sequence shown here is derived from an EMBL/GenBank/DDBJ whole genome shotgun (WGS) entry which is preliminary data.</text>
</comment>
<dbReference type="Pfam" id="PF00096">
    <property type="entry name" value="zf-C2H2"/>
    <property type="match status" value="2"/>
</dbReference>